<dbReference type="PANTHER" id="PTHR36859:SF1">
    <property type="entry name" value="PROTEIN HIDE1"/>
    <property type="match status" value="1"/>
</dbReference>
<evidence type="ECO:0000259" key="3">
    <source>
        <dbReference type="SMART" id="SM00409"/>
    </source>
</evidence>
<dbReference type="InterPro" id="IPR040438">
    <property type="entry name" value="HIDE1"/>
</dbReference>
<dbReference type="InterPro" id="IPR036179">
    <property type="entry name" value="Ig-like_dom_sf"/>
</dbReference>
<sequence length="313" mass="34638">MPSLSLLSPHTVFTPGESVRFRCSVLLRHHLCDFHLYKQGVATPLVTQRADQAQIGVDLTLSDIETFHQGGYSCQYSMRGGFPAQLLSSPSSNSINITVVELMTPQHWYNTSSEAPAGSVLKGQSFNITCFTPKQYPGGSFQLRLIRFNGTVRQSLPALSQSVTFTFPNAQSSSEGYYSCLYRVQLGGRTFVSRESQPLPIAIRDPDPVLSPIVISWLVSCVTFVVAVITIIIVAKVLCNKEKKPSELERETRTCEFPPLSHHKPEIVWTILTLPYPLTSYDGTSRQRVPKRKQDHERVDGQGGSSCVCPASS</sequence>
<dbReference type="Proteomes" id="UP000677803">
    <property type="component" value="Unassembled WGS sequence"/>
</dbReference>
<proteinExistence type="predicted"/>
<evidence type="ECO:0000313" key="5">
    <source>
        <dbReference type="Proteomes" id="UP000677803"/>
    </source>
</evidence>
<reference evidence="4" key="1">
    <citation type="submission" date="2021-05" db="EMBL/GenBank/DDBJ databases">
        <authorList>
            <person name="Tigano A."/>
        </authorList>
    </citation>
    <scope>NUCLEOTIDE SEQUENCE</scope>
</reference>
<dbReference type="Gene3D" id="2.60.40.10">
    <property type="entry name" value="Immunoglobulins"/>
    <property type="match status" value="2"/>
</dbReference>
<organism evidence="4 5">
    <name type="scientific">Menidia menidia</name>
    <name type="common">Atlantic silverside</name>
    <dbReference type="NCBI Taxonomy" id="238744"/>
    <lineage>
        <taxon>Eukaryota</taxon>
        <taxon>Metazoa</taxon>
        <taxon>Chordata</taxon>
        <taxon>Craniata</taxon>
        <taxon>Vertebrata</taxon>
        <taxon>Euteleostomi</taxon>
        <taxon>Actinopterygii</taxon>
        <taxon>Neopterygii</taxon>
        <taxon>Teleostei</taxon>
        <taxon>Neoteleostei</taxon>
        <taxon>Acanthomorphata</taxon>
        <taxon>Ovalentaria</taxon>
        <taxon>Atherinomorphae</taxon>
        <taxon>Atheriniformes</taxon>
        <taxon>Atherinopsidae</taxon>
        <taxon>Menidiinae</taxon>
        <taxon>Menidia</taxon>
    </lineage>
</organism>
<dbReference type="OrthoDB" id="536948at2759"/>
<feature type="region of interest" description="Disordered" evidence="1">
    <location>
        <begin position="283"/>
        <end position="313"/>
    </location>
</feature>
<feature type="transmembrane region" description="Helical" evidence="2">
    <location>
        <begin position="214"/>
        <end position="238"/>
    </location>
</feature>
<dbReference type="InterPro" id="IPR013783">
    <property type="entry name" value="Ig-like_fold"/>
</dbReference>
<evidence type="ECO:0000256" key="2">
    <source>
        <dbReference type="SAM" id="Phobius"/>
    </source>
</evidence>
<dbReference type="SUPFAM" id="SSF48726">
    <property type="entry name" value="Immunoglobulin"/>
    <property type="match status" value="2"/>
</dbReference>
<keyword evidence="5" id="KW-1185">Reference proteome</keyword>
<dbReference type="PANTHER" id="PTHR36859">
    <property type="entry name" value="PROTEIN HIDE1"/>
    <property type="match status" value="1"/>
</dbReference>
<dbReference type="AlphaFoldDB" id="A0A8S4BYI1"/>
<accession>A0A8S4BYI1</accession>
<evidence type="ECO:0000256" key="1">
    <source>
        <dbReference type="SAM" id="MobiDB-lite"/>
    </source>
</evidence>
<keyword evidence="2" id="KW-0812">Transmembrane</keyword>
<dbReference type="EMBL" id="CAJRST010041110">
    <property type="protein sequence ID" value="CAG6021300.1"/>
    <property type="molecule type" value="Genomic_DNA"/>
</dbReference>
<evidence type="ECO:0000313" key="4">
    <source>
        <dbReference type="EMBL" id="CAG6021300.1"/>
    </source>
</evidence>
<feature type="domain" description="Immunoglobulin" evidence="3">
    <location>
        <begin position="8"/>
        <end position="100"/>
    </location>
</feature>
<dbReference type="InterPro" id="IPR003599">
    <property type="entry name" value="Ig_sub"/>
</dbReference>
<feature type="domain" description="Immunoglobulin" evidence="3">
    <location>
        <begin position="115"/>
        <end position="204"/>
    </location>
</feature>
<gene>
    <name evidence="4" type="ORF">MMEN_LOCUS21511</name>
</gene>
<name>A0A8S4BYI1_9TELE</name>
<dbReference type="FunFam" id="2.60.40.10:FF:002828">
    <property type="entry name" value="Si:ch211-150o23.3"/>
    <property type="match status" value="1"/>
</dbReference>
<protein>
    <submittedName>
        <fullName evidence="4">(Atlantic silverside) hypothetical protein</fullName>
    </submittedName>
</protein>
<dbReference type="FunFam" id="2.60.40.10:FF:001946">
    <property type="entry name" value="Antigen WC1.1"/>
    <property type="match status" value="1"/>
</dbReference>
<dbReference type="SMART" id="SM00409">
    <property type="entry name" value="IG"/>
    <property type="match status" value="2"/>
</dbReference>
<comment type="caution">
    <text evidence="4">The sequence shown here is derived from an EMBL/GenBank/DDBJ whole genome shotgun (WGS) entry which is preliminary data.</text>
</comment>
<dbReference type="Pfam" id="PF13895">
    <property type="entry name" value="Ig_2"/>
    <property type="match status" value="1"/>
</dbReference>
<keyword evidence="2" id="KW-0472">Membrane</keyword>
<keyword evidence="2" id="KW-1133">Transmembrane helix</keyword>